<feature type="region of interest" description="Disordered" evidence="4">
    <location>
        <begin position="558"/>
        <end position="636"/>
    </location>
</feature>
<dbReference type="PANTHER" id="PTHR12357">
    <property type="entry name" value="YTH YT521-B HOMOLOGY DOMAIN-CONTAINING"/>
    <property type="match status" value="1"/>
</dbReference>
<name>A0A9Q0JSZ8_9ROSI</name>
<evidence type="ECO:0000256" key="4">
    <source>
        <dbReference type="SAM" id="MobiDB-lite"/>
    </source>
</evidence>
<evidence type="ECO:0000313" key="7">
    <source>
        <dbReference type="Proteomes" id="UP001141552"/>
    </source>
</evidence>
<gene>
    <name evidence="6" type="ORF">Tsubulata_012427</name>
</gene>
<accession>A0A9Q0JSZ8</accession>
<feature type="compositionally biased region" description="Polar residues" evidence="4">
    <location>
        <begin position="236"/>
        <end position="245"/>
    </location>
</feature>
<keyword evidence="3" id="KW-0694">RNA-binding</keyword>
<reference evidence="6" key="2">
    <citation type="journal article" date="2023" name="Plants (Basel)">
        <title>Annotation of the Turnera subulata (Passifloraceae) Draft Genome Reveals the S-Locus Evolved after the Divergence of Turneroideae from Passifloroideae in a Stepwise Manner.</title>
        <authorList>
            <person name="Henning P.M."/>
            <person name="Roalson E.H."/>
            <person name="Mir W."/>
            <person name="McCubbin A.G."/>
            <person name="Shore J.S."/>
        </authorList>
    </citation>
    <scope>NUCLEOTIDE SEQUENCE</scope>
    <source>
        <strain evidence="6">F60SS</strain>
    </source>
</reference>
<evidence type="ECO:0000313" key="6">
    <source>
        <dbReference type="EMBL" id="KAJ4851595.1"/>
    </source>
</evidence>
<evidence type="ECO:0000256" key="3">
    <source>
        <dbReference type="ARBA" id="ARBA00022884"/>
    </source>
</evidence>
<dbReference type="OrthoDB" id="306690at2759"/>
<feature type="domain" description="YTH" evidence="5">
    <location>
        <begin position="1054"/>
        <end position="1191"/>
    </location>
</feature>
<dbReference type="Gene3D" id="3.10.590.10">
    <property type="entry name" value="ph1033 like domains"/>
    <property type="match status" value="2"/>
</dbReference>
<comment type="subcellular location">
    <subcellularLocation>
        <location evidence="1">Cytoplasm</location>
    </subcellularLocation>
</comment>
<organism evidence="6 7">
    <name type="scientific">Turnera subulata</name>
    <dbReference type="NCBI Taxonomy" id="218843"/>
    <lineage>
        <taxon>Eukaryota</taxon>
        <taxon>Viridiplantae</taxon>
        <taxon>Streptophyta</taxon>
        <taxon>Embryophyta</taxon>
        <taxon>Tracheophyta</taxon>
        <taxon>Spermatophyta</taxon>
        <taxon>Magnoliopsida</taxon>
        <taxon>eudicotyledons</taxon>
        <taxon>Gunneridae</taxon>
        <taxon>Pentapetalae</taxon>
        <taxon>rosids</taxon>
        <taxon>fabids</taxon>
        <taxon>Malpighiales</taxon>
        <taxon>Passifloraceae</taxon>
        <taxon>Turnera</taxon>
    </lineage>
</organism>
<keyword evidence="7" id="KW-1185">Reference proteome</keyword>
<dbReference type="Proteomes" id="UP001141552">
    <property type="component" value="Unassembled WGS sequence"/>
</dbReference>
<feature type="domain" description="YTH" evidence="5">
    <location>
        <begin position="449"/>
        <end position="586"/>
    </location>
</feature>
<feature type="compositionally biased region" description="Polar residues" evidence="4">
    <location>
        <begin position="184"/>
        <end position="211"/>
    </location>
</feature>
<keyword evidence="2" id="KW-0963">Cytoplasm</keyword>
<feature type="compositionally biased region" description="Polar residues" evidence="4">
    <location>
        <begin position="846"/>
        <end position="855"/>
    </location>
</feature>
<dbReference type="EMBL" id="JAKUCV010000008">
    <property type="protein sequence ID" value="KAJ4851595.1"/>
    <property type="molecule type" value="Genomic_DNA"/>
</dbReference>
<feature type="region of interest" description="Disordered" evidence="4">
    <location>
        <begin position="181"/>
        <end position="245"/>
    </location>
</feature>
<dbReference type="CDD" id="cd21134">
    <property type="entry name" value="YTH"/>
    <property type="match status" value="2"/>
</dbReference>
<feature type="region of interest" description="Disordered" evidence="4">
    <location>
        <begin position="820"/>
        <end position="855"/>
    </location>
</feature>
<dbReference type="PROSITE" id="PS50882">
    <property type="entry name" value="YTH"/>
    <property type="match status" value="2"/>
</dbReference>
<dbReference type="InterPro" id="IPR045168">
    <property type="entry name" value="YTH_prot"/>
</dbReference>
<dbReference type="GO" id="GO:0003729">
    <property type="term" value="F:mRNA binding"/>
    <property type="evidence" value="ECO:0007669"/>
    <property type="project" value="TreeGrafter"/>
</dbReference>
<feature type="compositionally biased region" description="Polar residues" evidence="4">
    <location>
        <begin position="558"/>
        <end position="569"/>
    </location>
</feature>
<reference evidence="6" key="1">
    <citation type="submission" date="2022-02" db="EMBL/GenBank/DDBJ databases">
        <authorList>
            <person name="Henning P.M."/>
            <person name="McCubbin A.G."/>
            <person name="Shore J.S."/>
        </authorList>
    </citation>
    <scope>NUCLEOTIDE SEQUENCE</scope>
    <source>
        <strain evidence="6">F60SS</strain>
        <tissue evidence="6">Leaves</tissue>
    </source>
</reference>
<dbReference type="GO" id="GO:0061157">
    <property type="term" value="P:mRNA destabilization"/>
    <property type="evidence" value="ECO:0007669"/>
    <property type="project" value="TreeGrafter"/>
</dbReference>
<evidence type="ECO:0000256" key="2">
    <source>
        <dbReference type="ARBA" id="ARBA00022490"/>
    </source>
</evidence>
<dbReference type="InterPro" id="IPR007275">
    <property type="entry name" value="YTH_domain"/>
</dbReference>
<comment type="caution">
    <text evidence="6">The sequence shown here is derived from an EMBL/GenBank/DDBJ whole genome shotgun (WGS) entry which is preliminary data.</text>
</comment>
<feature type="compositionally biased region" description="Basic and acidic residues" evidence="4">
    <location>
        <begin position="570"/>
        <end position="586"/>
    </location>
</feature>
<proteinExistence type="predicted"/>
<sequence length="1294" mass="141956">MAIQEVARNTTQAPKRALKLHSLSKIEDAADLLQNLSLDTQNKNLEIPEPTKKTAVYQYGAVESGIASNGQVQTSERSVTPFLPDAMDPTLCYLPGAYPSTAYYYGFNGTNNEWDDYSRFINPEGVEMTPGVYGDNGSIMYHNGYGYPSYGPYSPATSPAPTLGTDGQLYGPQHYQYPPFFQPVTPTNGSFTPSPNQSATSQGELPNSAATDQKPLPVDTTKGTSSNIANGGGMKGNNSSTPYKPLYQNSSVNLNNTYGRGTYQGGYQDARFGFDGQYKNNSSFSKSSNFQSSKNHGYRQNSNYMGLHHPGTVPGMGSTHGYINRMYPNKFYHYGNTYRSGMGFGAGGFDSRINPQGWLATDNKYKPRGRGNGYFGYRNDGVDGLNELNRGPRAKGFKNQKGLAPITSPVKEQNVPAVETANEEKDETSIVPDREQYNKADFPEDYTDAKFFVIKSYSEDDVHKSIKYNVWASTPNGNKKLDAAYLEAQQKPGGCPVFLFFSVNTSGQFVGLAEMVGPVDFQKNVEYWQQDKWTGCFPLKWHIVKDIPNSSLKHITLENNENKPVTNSRDTQEVTEVKPVDEKKDVINGVNKSGDPVSDVVKEPGSTPQSNGDVKHLENGSVGNTEDSSNLSKPVASEKKVLANGTANESAELLQNLSLDSKPKPLEIPETSVYQYGTVESGGQVPSSDRSMTPFIPDLSDPNAVCYIPNGYTSPAYYYGGYNGTGSDWDGYSRFANGEGVDMTPGVYGENGSVMYHNGYGYTYSPYSPATSPVPTLGNDSQLYGPQHYQYSPYFQPLTPTSAAFSPNPAAFQGELSAAPPMEQKPLPAETARGNSSGDANGLGANGSNVQTPCKPSHQYSSFNLWGGPSYQDPGLDFDGQYKNAGTTSFPKANNVASSRNYNFSQNSNLPAFHHPGPMSDIASTPGFMNRTQPNKLYNQYGNNVRPSFGYGGYNSRANARGWLGADSKYTTKSRSNNYIGYGNHNVDGLNELNRGPRAKGFKDLQVLGPVTLPIKGQNVPSGETTADGKDEVPVISDHEQYNRTDFPVEYADAKFFIIKSYSEDDVHKSIKYNVWASTPNGNKKLDSAYQEAQQKPGSCPVFLFFSVNASGQFVGVAEMVGPVDFDKNLEYWQQDKWTGCFPLKWHIVKDVANSLLKHITLENNENKPVTNSRDTQEVKLEKGLKMLKIFKDHSSKTCILDDFDFYEKRQKIVQEKKAKQQQFQKQVLERKLSDEKKEVVNGLQNSIAVGSNAAVKHSGDVLVGKTGDQLVASNPVVQEKRIAANGIVNVNGH</sequence>
<dbReference type="Pfam" id="PF04146">
    <property type="entry name" value="YTH"/>
    <property type="match status" value="2"/>
</dbReference>
<evidence type="ECO:0000256" key="1">
    <source>
        <dbReference type="ARBA" id="ARBA00004496"/>
    </source>
</evidence>
<feature type="compositionally biased region" description="Polar residues" evidence="4">
    <location>
        <begin position="621"/>
        <end position="632"/>
    </location>
</feature>
<dbReference type="FunFam" id="3.10.590.10:FF:000001">
    <property type="entry name" value="YTH domain family 1, isoform CRA_a"/>
    <property type="match status" value="1"/>
</dbReference>
<protein>
    <recommendedName>
        <fullName evidence="5">YTH domain-containing protein</fullName>
    </recommendedName>
</protein>
<dbReference type="GO" id="GO:0005737">
    <property type="term" value="C:cytoplasm"/>
    <property type="evidence" value="ECO:0007669"/>
    <property type="project" value="UniProtKB-SubCell"/>
</dbReference>
<dbReference type="PANTHER" id="PTHR12357:SF99">
    <property type="entry name" value="YTH DOMAIN-CONTAINING PROTEIN ECT2-RELATED"/>
    <property type="match status" value="1"/>
</dbReference>
<evidence type="ECO:0000259" key="5">
    <source>
        <dbReference type="PROSITE" id="PS50882"/>
    </source>
</evidence>